<dbReference type="EMBL" id="JAGTXO010000004">
    <property type="protein sequence ID" value="KAG8468608.1"/>
    <property type="molecule type" value="Genomic_DNA"/>
</dbReference>
<accession>A0A8J6CIB0</accession>
<evidence type="ECO:0008006" key="3">
    <source>
        <dbReference type="Google" id="ProtNLM"/>
    </source>
</evidence>
<dbReference type="OrthoDB" id="10491118at2759"/>
<organism evidence="1 2">
    <name type="scientific">Diacronema lutheri</name>
    <name type="common">Unicellular marine alga</name>
    <name type="synonym">Monochrysis lutheri</name>
    <dbReference type="NCBI Taxonomy" id="2081491"/>
    <lineage>
        <taxon>Eukaryota</taxon>
        <taxon>Haptista</taxon>
        <taxon>Haptophyta</taxon>
        <taxon>Pavlovophyceae</taxon>
        <taxon>Pavlovales</taxon>
        <taxon>Pavlovaceae</taxon>
        <taxon>Diacronema</taxon>
    </lineage>
</organism>
<dbReference type="Proteomes" id="UP000751190">
    <property type="component" value="Unassembled WGS sequence"/>
</dbReference>
<keyword evidence="2" id="KW-1185">Reference proteome</keyword>
<dbReference type="AlphaFoldDB" id="A0A8J6CIB0"/>
<comment type="caution">
    <text evidence="1">The sequence shown here is derived from an EMBL/GenBank/DDBJ whole genome shotgun (WGS) entry which is preliminary data.</text>
</comment>
<gene>
    <name evidence="1" type="ORF">KFE25_013691</name>
</gene>
<name>A0A8J6CIB0_DIALT</name>
<evidence type="ECO:0000313" key="1">
    <source>
        <dbReference type="EMBL" id="KAG8468608.1"/>
    </source>
</evidence>
<protein>
    <recommendedName>
        <fullName evidence="3">Mitochondrial import inner membrane translocase subunit TIM22</fullName>
    </recommendedName>
</protein>
<reference evidence="1" key="1">
    <citation type="submission" date="2021-05" db="EMBL/GenBank/DDBJ databases">
        <title>The genome of the haptophyte Pavlova lutheri (Diacronema luteri, Pavlovales) - a model for lipid biosynthesis in eukaryotic algae.</title>
        <authorList>
            <person name="Hulatt C.J."/>
            <person name="Posewitz M.C."/>
        </authorList>
    </citation>
    <scope>NUCLEOTIDE SEQUENCE</scope>
    <source>
        <strain evidence="1">NIVA-4/92</strain>
    </source>
</reference>
<evidence type="ECO:0000313" key="2">
    <source>
        <dbReference type="Proteomes" id="UP000751190"/>
    </source>
</evidence>
<proteinExistence type="predicted"/>
<sequence>MAGAQGNTHIPCIHRTADGAFRGAYIGVVWGGYFAREHLREAAHSAGLPSGYPLSTAALKVGRFVGAHVLGFSLFLGGYNAFQCSLERTIGQDSGLTPIVAGATLGALASCILPTRPTVPSIAAGAAGTACACYVVSRSFLPPPSRSGSCARASTPACADVLGAAQPCGACARWSDLSCASAPSQR</sequence>